<name>A0A941J1E3_9ACTN</name>
<reference evidence="1 2" key="1">
    <citation type="submission" date="2021-04" db="EMBL/GenBank/DDBJ databases">
        <title>Characterization of the biosynthetic gene cluster of new lipopeptides with antitumor activity in the genome of the marine Streptomyces PHM034.</title>
        <authorList>
            <person name="Ceniceros A."/>
            <person name="Canedo L."/>
            <person name="Mendez C."/>
            <person name="Olano C."/>
            <person name="Schleissner C."/>
            <person name="Cuevas C."/>
            <person name="De La Calle F."/>
            <person name="Salas J.A."/>
        </authorList>
    </citation>
    <scope>NUCLEOTIDE SEQUENCE [LARGE SCALE GENOMIC DNA]</scope>
    <source>
        <strain evidence="1 2">PHM034</strain>
    </source>
</reference>
<gene>
    <name evidence="1" type="ORF">KEF29_03570</name>
</gene>
<dbReference type="AlphaFoldDB" id="A0A941J1E3"/>
<sequence>MSTRGFLGFVANQHETITYIHYDAYPSALGADALKWARTVTDWDTVREQASKLIHIDGETMPTEEQRAALAQYADSRPGGPKDEPGEEWYRLLYRTFGNPAATLAAGHAPHSPDWPGDSVWCEWGYLIDCDEKRFEVYQGFQTAPHKGRFSGRETNPRSGYQAVKLLTSWPLTSLPDDDEFLRLGDGD</sequence>
<keyword evidence="2" id="KW-1185">Reference proteome</keyword>
<dbReference type="EMBL" id="JAGTPG010000001">
    <property type="protein sequence ID" value="MBR8638685.1"/>
    <property type="molecule type" value="Genomic_DNA"/>
</dbReference>
<comment type="caution">
    <text evidence="1">The sequence shown here is derived from an EMBL/GenBank/DDBJ whole genome shotgun (WGS) entry which is preliminary data.</text>
</comment>
<evidence type="ECO:0000313" key="1">
    <source>
        <dbReference type="EMBL" id="MBR8638685.1"/>
    </source>
</evidence>
<evidence type="ECO:0000313" key="2">
    <source>
        <dbReference type="Proteomes" id="UP000682308"/>
    </source>
</evidence>
<protein>
    <submittedName>
        <fullName evidence="1">Uncharacterized protein</fullName>
    </submittedName>
</protein>
<organism evidence="1 2">
    <name type="scientific">Streptomyces tuirus</name>
    <dbReference type="NCBI Taxonomy" id="68278"/>
    <lineage>
        <taxon>Bacteria</taxon>
        <taxon>Bacillati</taxon>
        <taxon>Actinomycetota</taxon>
        <taxon>Actinomycetes</taxon>
        <taxon>Kitasatosporales</taxon>
        <taxon>Streptomycetaceae</taxon>
        <taxon>Streptomyces</taxon>
    </lineage>
</organism>
<accession>A0A941J1E3</accession>
<proteinExistence type="predicted"/>
<dbReference type="Proteomes" id="UP000682308">
    <property type="component" value="Unassembled WGS sequence"/>
</dbReference>